<dbReference type="Proteomes" id="UP000886885">
    <property type="component" value="Chromosome 3A"/>
</dbReference>
<keyword evidence="2" id="KW-1185">Reference proteome</keyword>
<accession>A0A8X8A7I0</accession>
<gene>
    <name evidence="1" type="ORF">POTOM_011336</name>
</gene>
<protein>
    <submittedName>
        <fullName evidence="1">Uncharacterized protein</fullName>
    </submittedName>
</protein>
<dbReference type="EMBL" id="JAAWWB010000005">
    <property type="protein sequence ID" value="KAG6781950.1"/>
    <property type="molecule type" value="Genomic_DNA"/>
</dbReference>
<comment type="caution">
    <text evidence="1">The sequence shown here is derived from an EMBL/GenBank/DDBJ whole genome shotgun (WGS) entry which is preliminary data.</text>
</comment>
<dbReference type="AlphaFoldDB" id="A0A8X8A7I0"/>
<proteinExistence type="predicted"/>
<name>A0A8X8A7I0_POPTO</name>
<reference evidence="1" key="1">
    <citation type="journal article" date="2020" name="bioRxiv">
        <title>Hybrid origin of Populus tomentosa Carr. identified through genome sequencing and phylogenomic analysis.</title>
        <authorList>
            <person name="An X."/>
            <person name="Gao K."/>
            <person name="Chen Z."/>
            <person name="Li J."/>
            <person name="Yang X."/>
            <person name="Yang X."/>
            <person name="Zhou J."/>
            <person name="Guo T."/>
            <person name="Zhao T."/>
            <person name="Huang S."/>
            <person name="Miao D."/>
            <person name="Khan W.U."/>
            <person name="Rao P."/>
            <person name="Ye M."/>
            <person name="Lei B."/>
            <person name="Liao W."/>
            <person name="Wang J."/>
            <person name="Ji L."/>
            <person name="Li Y."/>
            <person name="Guo B."/>
            <person name="Mustafa N.S."/>
            <person name="Li S."/>
            <person name="Yun Q."/>
            <person name="Keller S.R."/>
            <person name="Mao J."/>
            <person name="Zhang R."/>
            <person name="Strauss S.H."/>
        </authorList>
    </citation>
    <scope>NUCLEOTIDE SEQUENCE</scope>
    <source>
        <strain evidence="1">GM15</strain>
        <tissue evidence="1">Leaf</tissue>
    </source>
</reference>
<evidence type="ECO:0000313" key="2">
    <source>
        <dbReference type="Proteomes" id="UP000886885"/>
    </source>
</evidence>
<sequence length="130" mass="14578">MEGEWSCWSQSENPTFWSQWRQGCSREEELPDVASMEAERVFGCRAATAIAALGGRSYGHGAAELALLLLFTTKETMDAVRRSTVKLAGRTSCHQGEERWCSPGRAVMGRNQNRERERDSGCFPFLKDSI</sequence>
<organism evidence="1 2">
    <name type="scientific">Populus tomentosa</name>
    <name type="common">Chinese white poplar</name>
    <dbReference type="NCBI Taxonomy" id="118781"/>
    <lineage>
        <taxon>Eukaryota</taxon>
        <taxon>Viridiplantae</taxon>
        <taxon>Streptophyta</taxon>
        <taxon>Embryophyta</taxon>
        <taxon>Tracheophyta</taxon>
        <taxon>Spermatophyta</taxon>
        <taxon>Magnoliopsida</taxon>
        <taxon>eudicotyledons</taxon>
        <taxon>Gunneridae</taxon>
        <taxon>Pentapetalae</taxon>
        <taxon>rosids</taxon>
        <taxon>fabids</taxon>
        <taxon>Malpighiales</taxon>
        <taxon>Salicaceae</taxon>
        <taxon>Saliceae</taxon>
        <taxon>Populus</taxon>
    </lineage>
</organism>
<evidence type="ECO:0000313" key="1">
    <source>
        <dbReference type="EMBL" id="KAG6781950.1"/>
    </source>
</evidence>